<dbReference type="Gene3D" id="3.10.580.10">
    <property type="entry name" value="CBS-domain"/>
    <property type="match status" value="1"/>
</dbReference>
<dbReference type="PROSITE" id="PS51371">
    <property type="entry name" value="CBS"/>
    <property type="match status" value="2"/>
</dbReference>
<dbReference type="CDD" id="cd04622">
    <property type="entry name" value="CBS_pair_HRP1_like"/>
    <property type="match status" value="1"/>
</dbReference>
<keyword evidence="5" id="KW-1185">Reference proteome</keyword>
<dbReference type="InterPro" id="IPR000644">
    <property type="entry name" value="CBS_dom"/>
</dbReference>
<protein>
    <submittedName>
        <fullName evidence="4">CBS domain-containing protein</fullName>
    </submittedName>
</protein>
<dbReference type="InterPro" id="IPR046342">
    <property type="entry name" value="CBS_dom_sf"/>
</dbReference>
<dbReference type="SUPFAM" id="SSF54631">
    <property type="entry name" value="CBS-domain pair"/>
    <property type="match status" value="1"/>
</dbReference>
<evidence type="ECO:0000259" key="3">
    <source>
        <dbReference type="PROSITE" id="PS51371"/>
    </source>
</evidence>
<comment type="caution">
    <text evidence="4">The sequence shown here is derived from an EMBL/GenBank/DDBJ whole genome shotgun (WGS) entry which is preliminary data.</text>
</comment>
<sequence>MRTMPRKVSDIMTTSPRSLPLEATLYEAAQVMRDSGIGDVLVTFAGRLCGLVTDRDIVVRGVAESRDPALTPLSDVCTADLITVRADEDALAAAQLMGRQAIRRLPVVDDERRPIGIVSIGDLAMVDEGLDRNTLSDISKAPPSL</sequence>
<dbReference type="PANTHER" id="PTHR43080">
    <property type="entry name" value="CBS DOMAIN-CONTAINING PROTEIN CBSX3, MITOCHONDRIAL"/>
    <property type="match status" value="1"/>
</dbReference>
<gene>
    <name evidence="4" type="ORF">J4573_09395</name>
</gene>
<dbReference type="InterPro" id="IPR051257">
    <property type="entry name" value="Diverse_CBS-Domain"/>
</dbReference>
<name>A0A939P7X8_9ACTN</name>
<dbReference type="Pfam" id="PF00571">
    <property type="entry name" value="CBS"/>
    <property type="match status" value="2"/>
</dbReference>
<proteinExistence type="predicted"/>
<dbReference type="PANTHER" id="PTHR43080:SF2">
    <property type="entry name" value="CBS DOMAIN-CONTAINING PROTEIN"/>
    <property type="match status" value="1"/>
</dbReference>
<dbReference type="SMART" id="SM00116">
    <property type="entry name" value="CBS"/>
    <property type="match status" value="2"/>
</dbReference>
<feature type="domain" description="CBS" evidence="3">
    <location>
        <begin position="77"/>
        <end position="135"/>
    </location>
</feature>
<evidence type="ECO:0000256" key="2">
    <source>
        <dbReference type="PROSITE-ProRule" id="PRU00703"/>
    </source>
</evidence>
<keyword evidence="1 2" id="KW-0129">CBS domain</keyword>
<accession>A0A939P7X8</accession>
<evidence type="ECO:0000313" key="5">
    <source>
        <dbReference type="Proteomes" id="UP000669179"/>
    </source>
</evidence>
<dbReference type="AlphaFoldDB" id="A0A939P7X8"/>
<dbReference type="Proteomes" id="UP000669179">
    <property type="component" value="Unassembled WGS sequence"/>
</dbReference>
<evidence type="ECO:0000256" key="1">
    <source>
        <dbReference type="ARBA" id="ARBA00023122"/>
    </source>
</evidence>
<evidence type="ECO:0000313" key="4">
    <source>
        <dbReference type="EMBL" id="MBO2447298.1"/>
    </source>
</evidence>
<organism evidence="4 5">
    <name type="scientific">Actinomadura barringtoniae</name>
    <dbReference type="NCBI Taxonomy" id="1427535"/>
    <lineage>
        <taxon>Bacteria</taxon>
        <taxon>Bacillati</taxon>
        <taxon>Actinomycetota</taxon>
        <taxon>Actinomycetes</taxon>
        <taxon>Streptosporangiales</taxon>
        <taxon>Thermomonosporaceae</taxon>
        <taxon>Actinomadura</taxon>
    </lineage>
</organism>
<dbReference type="EMBL" id="JAGEOJ010000003">
    <property type="protein sequence ID" value="MBO2447298.1"/>
    <property type="molecule type" value="Genomic_DNA"/>
</dbReference>
<feature type="domain" description="CBS" evidence="3">
    <location>
        <begin position="12"/>
        <end position="68"/>
    </location>
</feature>
<reference evidence="4" key="1">
    <citation type="submission" date="2021-03" db="EMBL/GenBank/DDBJ databases">
        <authorList>
            <person name="Kanchanasin P."/>
            <person name="Saeng-In P."/>
            <person name="Phongsopitanun W."/>
            <person name="Yuki M."/>
            <person name="Kudo T."/>
            <person name="Ohkuma M."/>
            <person name="Tanasupawat S."/>
        </authorList>
    </citation>
    <scope>NUCLEOTIDE SEQUENCE</scope>
    <source>
        <strain evidence="4">GKU 128</strain>
    </source>
</reference>